<proteinExistence type="predicted"/>
<accession>A0A5B7HYM5</accession>
<name>A0A5B7HYM5_PORTR</name>
<evidence type="ECO:0000313" key="1">
    <source>
        <dbReference type="EMBL" id="MPC73788.1"/>
    </source>
</evidence>
<dbReference type="AlphaFoldDB" id="A0A5B7HYM5"/>
<keyword evidence="2" id="KW-1185">Reference proteome</keyword>
<reference evidence="1 2" key="1">
    <citation type="submission" date="2019-05" db="EMBL/GenBank/DDBJ databases">
        <title>Another draft genome of Portunus trituberculatus and its Hox gene families provides insights of decapod evolution.</title>
        <authorList>
            <person name="Jeong J.-H."/>
            <person name="Song I."/>
            <person name="Kim S."/>
            <person name="Choi T."/>
            <person name="Kim D."/>
            <person name="Ryu S."/>
            <person name="Kim W."/>
        </authorList>
    </citation>
    <scope>NUCLEOTIDE SEQUENCE [LARGE SCALE GENOMIC DNA]</scope>
    <source>
        <tissue evidence="1">Muscle</tissue>
    </source>
</reference>
<gene>
    <name evidence="1" type="ORF">E2C01_068125</name>
</gene>
<organism evidence="1 2">
    <name type="scientific">Portunus trituberculatus</name>
    <name type="common">Swimming crab</name>
    <name type="synonym">Neptunus trituberculatus</name>
    <dbReference type="NCBI Taxonomy" id="210409"/>
    <lineage>
        <taxon>Eukaryota</taxon>
        <taxon>Metazoa</taxon>
        <taxon>Ecdysozoa</taxon>
        <taxon>Arthropoda</taxon>
        <taxon>Crustacea</taxon>
        <taxon>Multicrustacea</taxon>
        <taxon>Malacostraca</taxon>
        <taxon>Eumalacostraca</taxon>
        <taxon>Eucarida</taxon>
        <taxon>Decapoda</taxon>
        <taxon>Pleocyemata</taxon>
        <taxon>Brachyura</taxon>
        <taxon>Eubrachyura</taxon>
        <taxon>Portunoidea</taxon>
        <taxon>Portunidae</taxon>
        <taxon>Portuninae</taxon>
        <taxon>Portunus</taxon>
    </lineage>
</organism>
<evidence type="ECO:0000313" key="2">
    <source>
        <dbReference type="Proteomes" id="UP000324222"/>
    </source>
</evidence>
<dbReference type="Proteomes" id="UP000324222">
    <property type="component" value="Unassembled WGS sequence"/>
</dbReference>
<dbReference type="EMBL" id="VSRR010037513">
    <property type="protein sequence ID" value="MPC73788.1"/>
    <property type="molecule type" value="Genomic_DNA"/>
</dbReference>
<protein>
    <submittedName>
        <fullName evidence="1">Uncharacterized protein</fullName>
    </submittedName>
</protein>
<sequence length="71" mass="7607">MWPDVYLSEERSHIPLPPCPLTLAPSSPILPPPKASNIPASLPVSLPSFSPTNTTTTTMLKLAGSRIGREQ</sequence>
<comment type="caution">
    <text evidence="1">The sequence shown here is derived from an EMBL/GenBank/DDBJ whole genome shotgun (WGS) entry which is preliminary data.</text>
</comment>